<dbReference type="PRINTS" id="PR00299">
    <property type="entry name" value="ACRYSTALLIN"/>
</dbReference>
<dbReference type="GO" id="GO:0051082">
    <property type="term" value="F:unfolded protein binding"/>
    <property type="evidence" value="ECO:0007669"/>
    <property type="project" value="TreeGrafter"/>
</dbReference>
<keyword evidence="1" id="KW-0346">Stress response</keyword>
<feature type="compositionally biased region" description="Low complexity" evidence="4">
    <location>
        <begin position="319"/>
        <end position="328"/>
    </location>
</feature>
<dbReference type="OrthoDB" id="1431247at2759"/>
<organism evidence="6 7">
    <name type="scientific">Drosophila busckii</name>
    <name type="common">Fruit fly</name>
    <dbReference type="NCBI Taxonomy" id="30019"/>
    <lineage>
        <taxon>Eukaryota</taxon>
        <taxon>Metazoa</taxon>
        <taxon>Ecdysozoa</taxon>
        <taxon>Arthropoda</taxon>
        <taxon>Hexapoda</taxon>
        <taxon>Insecta</taxon>
        <taxon>Pterygota</taxon>
        <taxon>Neoptera</taxon>
        <taxon>Endopterygota</taxon>
        <taxon>Diptera</taxon>
        <taxon>Brachycera</taxon>
        <taxon>Muscomorpha</taxon>
        <taxon>Ephydroidea</taxon>
        <taxon>Drosophilidae</taxon>
        <taxon>Drosophila</taxon>
    </lineage>
</organism>
<proteinExistence type="inferred from homology"/>
<evidence type="ECO:0000256" key="1">
    <source>
        <dbReference type="ARBA" id="ARBA00023016"/>
    </source>
</evidence>
<feature type="region of interest" description="Disordered" evidence="4">
    <location>
        <begin position="357"/>
        <end position="381"/>
    </location>
</feature>
<dbReference type="PROSITE" id="PS01031">
    <property type="entry name" value="SHSP"/>
    <property type="match status" value="1"/>
</dbReference>
<dbReference type="SMR" id="A0A0M3QW39"/>
<dbReference type="GO" id="GO:0042026">
    <property type="term" value="P:protein refolding"/>
    <property type="evidence" value="ECO:0007669"/>
    <property type="project" value="TreeGrafter"/>
</dbReference>
<sequence length="487" mass="51597">MSLIPFIIDLAEELHDFNRSISIGMSMDMNDGYGYPLEQLATTQSSPQAQQHRGSRLWVPIKGAGGSAQVQHRIHPYNRVAGAKTVCCNKPLLELEKELGDKGNSVTANSTSPTSSNASAKSACAYSVVNRNGFQVSMNVKQFAPNELSVKTIDNCIVVEGQHDEKEDGHGVISRHFIRKYMLPKGYDAAEVHSTLSSDGILTVKAPSPPPPVLKVGQERPIERIVDIQQHSQPLQPTQQATLVKDAQPLTKTAVVNEVAAANSPVLAQRESERERNCNGETLTDKNASASSNADASVSAEKAANAKSKEQETEPIVQTSNSSSSTNNGEEKSMDMEDVVVVVAAAAEAITIAVAESGSVSEERSKDTTDSNAVSSSDNVSDAIETAAEAKAEALPNANPNGNSSEIVEKCVVDDEAEAVEMPKAKKAKIENTEPPLLLVKVDKHTKGAEELAAADAAILLAKNQASENGGTVAAVKSEEPTLAVAK</sequence>
<dbReference type="PANTHER" id="PTHR45640:SF13">
    <property type="entry name" value="HEAT SHOCK PROTEIN 22-RELATED"/>
    <property type="match status" value="1"/>
</dbReference>
<dbReference type="GO" id="GO:0005737">
    <property type="term" value="C:cytoplasm"/>
    <property type="evidence" value="ECO:0007669"/>
    <property type="project" value="TreeGrafter"/>
</dbReference>
<feature type="region of interest" description="Disordered" evidence="4">
    <location>
        <begin position="468"/>
        <end position="487"/>
    </location>
</feature>
<dbReference type="STRING" id="30019.A0A0M3QW39"/>
<dbReference type="GO" id="GO:0009408">
    <property type="term" value="P:response to heat"/>
    <property type="evidence" value="ECO:0007669"/>
    <property type="project" value="TreeGrafter"/>
</dbReference>
<feature type="domain" description="SHSP" evidence="5">
    <location>
        <begin position="115"/>
        <end position="225"/>
    </location>
</feature>
<dbReference type="InterPro" id="IPR002068">
    <property type="entry name" value="A-crystallin/Hsp20_dom"/>
</dbReference>
<dbReference type="AlphaFoldDB" id="A0A0M3QW39"/>
<dbReference type="PANTHER" id="PTHR45640">
    <property type="entry name" value="HEAT SHOCK PROTEIN HSP-12.2-RELATED"/>
    <property type="match status" value="1"/>
</dbReference>
<name>A0A0M3QW39_DROBS</name>
<accession>A0A0M3QW39</accession>
<evidence type="ECO:0000256" key="3">
    <source>
        <dbReference type="RuleBase" id="RU003616"/>
    </source>
</evidence>
<evidence type="ECO:0000313" key="7">
    <source>
        <dbReference type="Proteomes" id="UP000494163"/>
    </source>
</evidence>
<feature type="compositionally biased region" description="Low complexity" evidence="4">
    <location>
        <begin position="370"/>
        <end position="381"/>
    </location>
</feature>
<dbReference type="GO" id="GO:0005634">
    <property type="term" value="C:nucleus"/>
    <property type="evidence" value="ECO:0007669"/>
    <property type="project" value="TreeGrafter"/>
</dbReference>
<comment type="similarity">
    <text evidence="2 3">Belongs to the small heat shock protein (HSP20) family.</text>
</comment>
<dbReference type="CDD" id="cd06526">
    <property type="entry name" value="metazoan_ACD"/>
    <property type="match status" value="1"/>
</dbReference>
<keyword evidence="7" id="KW-1185">Reference proteome</keyword>
<protein>
    <submittedName>
        <fullName evidence="6">Hsp67Ba</fullName>
    </submittedName>
</protein>
<evidence type="ECO:0000259" key="5">
    <source>
        <dbReference type="PROSITE" id="PS01031"/>
    </source>
</evidence>
<dbReference type="EMBL" id="CP012525">
    <property type="protein sequence ID" value="ALC43479.1"/>
    <property type="molecule type" value="Genomic_DNA"/>
</dbReference>
<evidence type="ECO:0000256" key="4">
    <source>
        <dbReference type="SAM" id="MobiDB-lite"/>
    </source>
</evidence>
<dbReference type="OMA" id="YMLPKGF"/>
<feature type="compositionally biased region" description="Low complexity" evidence="4">
    <location>
        <begin position="288"/>
        <end position="306"/>
    </location>
</feature>
<gene>
    <name evidence="6" type="ORF">Dbus_chr3Lg645</name>
</gene>
<dbReference type="InterPro" id="IPR008978">
    <property type="entry name" value="HSP20-like_chaperone"/>
</dbReference>
<reference evidence="6 7" key="1">
    <citation type="submission" date="2015-08" db="EMBL/GenBank/DDBJ databases">
        <title>Ancestral chromatin configuration constrains chromatin evolution on differentiating sex chromosomes in Drosophila.</title>
        <authorList>
            <person name="Zhou Q."/>
            <person name="Bachtrog D."/>
        </authorList>
    </citation>
    <scope>NUCLEOTIDE SEQUENCE [LARGE SCALE GENOMIC DNA]</scope>
    <source>
        <tissue evidence="6">Whole larvae</tissue>
    </source>
</reference>
<evidence type="ECO:0000256" key="2">
    <source>
        <dbReference type="PROSITE-ProRule" id="PRU00285"/>
    </source>
</evidence>
<dbReference type="Pfam" id="PF00011">
    <property type="entry name" value="HSP20"/>
    <property type="match status" value="1"/>
</dbReference>
<dbReference type="Gene3D" id="2.60.40.790">
    <property type="match status" value="1"/>
</dbReference>
<dbReference type="Proteomes" id="UP000494163">
    <property type="component" value="Chromosome 3L"/>
</dbReference>
<dbReference type="InterPro" id="IPR001436">
    <property type="entry name" value="Alpha-crystallin/sHSP_animal"/>
</dbReference>
<feature type="region of interest" description="Disordered" evidence="4">
    <location>
        <begin position="265"/>
        <end position="334"/>
    </location>
</feature>
<dbReference type="SUPFAM" id="SSF49764">
    <property type="entry name" value="HSP20-like chaperones"/>
    <property type="match status" value="1"/>
</dbReference>
<evidence type="ECO:0000313" key="6">
    <source>
        <dbReference type="EMBL" id="ALC43479.1"/>
    </source>
</evidence>